<reference evidence="2" key="1">
    <citation type="journal article" date="2014" name="Genome Announc.">
        <title>Genome Sequence of Arthrobacter siccitolerans 4J27, a Xeroprotectant-Producing Desiccation-Tolerant Microorganism.</title>
        <authorList>
            <person name="Manzanera M."/>
            <person name="Santa-Cruz-Calvo L."/>
            <person name="Vilchez J.I."/>
            <person name="Garcia-Fontana C."/>
            <person name="Silva-Castro G.A."/>
            <person name="Calvo C."/>
            <person name="Gonzalez-Lopez J."/>
        </authorList>
    </citation>
    <scope>NUCLEOTIDE SEQUENCE [LARGE SCALE GENOMIC DNA]</scope>
    <source>
        <strain evidence="2">4J27</strain>
    </source>
</reference>
<dbReference type="STRING" id="861266.ARTSIC4J27_558"/>
<dbReference type="RefSeq" id="WP_050053681.1">
    <property type="nucleotide sequence ID" value="NZ_CAQI01000028.1"/>
</dbReference>
<accession>A0A024GYS2</accession>
<dbReference type="Proteomes" id="UP000035722">
    <property type="component" value="Unassembled WGS sequence"/>
</dbReference>
<dbReference type="OrthoDB" id="3543273at2"/>
<evidence type="ECO:0000313" key="2">
    <source>
        <dbReference type="Proteomes" id="UP000035722"/>
    </source>
</evidence>
<evidence type="ECO:0000313" key="1">
    <source>
        <dbReference type="EMBL" id="CCQ44631.1"/>
    </source>
</evidence>
<name>A0A024GYS2_9MICC</name>
<dbReference type="EMBL" id="CAQI01000028">
    <property type="protein sequence ID" value="CCQ44631.1"/>
    <property type="molecule type" value="Genomic_DNA"/>
</dbReference>
<protein>
    <submittedName>
        <fullName evidence="1">Uncharacterized protein</fullName>
    </submittedName>
</protein>
<sequence>MPARRKVDREEFARLDEAGWSLQELAAHFGVAVSTVARVRKSLGLSRPAPALAPETVARVEEALADGWSFKEIHRTIGVDMETLRRRWPGRQWTKAEAIDYTRRLRWFREDVAKANYALSASDLRKSSFVA</sequence>
<proteinExistence type="predicted"/>
<comment type="caution">
    <text evidence="1">The sequence shown here is derived from an EMBL/GenBank/DDBJ whole genome shotgun (WGS) entry which is preliminary data.</text>
</comment>
<organism evidence="1 2">
    <name type="scientific">Pseudarthrobacter siccitolerans</name>
    <dbReference type="NCBI Taxonomy" id="861266"/>
    <lineage>
        <taxon>Bacteria</taxon>
        <taxon>Bacillati</taxon>
        <taxon>Actinomycetota</taxon>
        <taxon>Actinomycetes</taxon>
        <taxon>Micrococcales</taxon>
        <taxon>Micrococcaceae</taxon>
        <taxon>Pseudarthrobacter</taxon>
    </lineage>
</organism>
<dbReference type="AlphaFoldDB" id="A0A024GYS2"/>
<keyword evidence="2" id="KW-1185">Reference proteome</keyword>
<gene>
    <name evidence="1" type="ORF">ARTSIC4J27_558</name>
</gene>